<accession>A0A6G1IQA2</accession>
<evidence type="ECO:0000313" key="2">
    <source>
        <dbReference type="EMBL" id="KAF2680402.1"/>
    </source>
</evidence>
<dbReference type="EMBL" id="MU005597">
    <property type="protein sequence ID" value="KAF2680402.1"/>
    <property type="molecule type" value="Genomic_DNA"/>
</dbReference>
<evidence type="ECO:0000256" key="1">
    <source>
        <dbReference type="SAM" id="SignalP"/>
    </source>
</evidence>
<dbReference type="Proteomes" id="UP000799291">
    <property type="component" value="Unassembled WGS sequence"/>
</dbReference>
<feature type="chain" id="PRO_5026122056" description="Glycogen debranching enzyme" evidence="1">
    <location>
        <begin position="23"/>
        <end position="715"/>
    </location>
</feature>
<keyword evidence="1" id="KW-0732">Signal</keyword>
<evidence type="ECO:0000313" key="3">
    <source>
        <dbReference type="Proteomes" id="UP000799291"/>
    </source>
</evidence>
<dbReference type="OrthoDB" id="2591256at2759"/>
<gene>
    <name evidence="2" type="ORF">K458DRAFT_393047</name>
</gene>
<sequence>MLTISTRFGLLPLALLSSVSIAQYATTPCDITRLHISEPPYENYFASDCHSASHVIVRSPDTPRLLIAWPSGNSGIAAFFEPENKQKGSLGIHLENSTTTGQTLTPLSMPSEGTDNKNDRVGVSGLIHFDAPALLTLPIIGSIRHLREYTEGGNLNTDVQNAVVTVRYENAGGALKRTWFDNTTEAAITFDTTGSVEPVKIIEGDKWMLRFGTGTYNFTATYNYPQMNQLTPQEVLSTAARGLISQNPTQTTALSFLSYENKILAGTWRFLTYFGRDSMISALLLQPVLSQGENGAIEAVISAVLERINKTDGTVCHEEVIGDYATFVHRAEGKVSTAPTCDYKMVDTDYLLPVLLNNYFIDTDVGKGRAGAFLQKKAAFLAENSGMTYLELAQATAEKVMRTAAPFAANPTIANLIHIKEGESVGNWRDSNNGLGGGKIPYDVNTALVPAGLRAIAALSRAGFFTSHPEWAATADKYAQVWEDSSLQFFHVQVPQKQAQMLLDSYVSEIAFVGPSDSTEVKRDINFYGVSIDNAQGKNAVRVMSTDDCFRHFLLNTTNQEQLSAFMSQTADNILAPFPMGLSTDVGLLVANPAYGGTKEYAQNFKNSDYHGTVVWSWQLAMMAAGLQRQLGRCNAASKPDFCTTPDLHNKILAAYDHLWTLIEKNAAQISGEVWSWKYTGSAFEAVPLSAYSSVESNVQQLWSLTFLAVKREVM</sequence>
<protein>
    <recommendedName>
        <fullName evidence="4">Glycogen debranching enzyme</fullName>
    </recommendedName>
</protein>
<proteinExistence type="predicted"/>
<organism evidence="2 3">
    <name type="scientific">Lentithecium fluviatile CBS 122367</name>
    <dbReference type="NCBI Taxonomy" id="1168545"/>
    <lineage>
        <taxon>Eukaryota</taxon>
        <taxon>Fungi</taxon>
        <taxon>Dikarya</taxon>
        <taxon>Ascomycota</taxon>
        <taxon>Pezizomycotina</taxon>
        <taxon>Dothideomycetes</taxon>
        <taxon>Pleosporomycetidae</taxon>
        <taxon>Pleosporales</taxon>
        <taxon>Massarineae</taxon>
        <taxon>Lentitheciaceae</taxon>
        <taxon>Lentithecium</taxon>
    </lineage>
</organism>
<reference evidence="2" key="1">
    <citation type="journal article" date="2020" name="Stud. Mycol.">
        <title>101 Dothideomycetes genomes: a test case for predicting lifestyles and emergence of pathogens.</title>
        <authorList>
            <person name="Haridas S."/>
            <person name="Albert R."/>
            <person name="Binder M."/>
            <person name="Bloem J."/>
            <person name="Labutti K."/>
            <person name="Salamov A."/>
            <person name="Andreopoulos B."/>
            <person name="Baker S."/>
            <person name="Barry K."/>
            <person name="Bills G."/>
            <person name="Bluhm B."/>
            <person name="Cannon C."/>
            <person name="Castanera R."/>
            <person name="Culley D."/>
            <person name="Daum C."/>
            <person name="Ezra D."/>
            <person name="Gonzalez J."/>
            <person name="Henrissat B."/>
            <person name="Kuo A."/>
            <person name="Liang C."/>
            <person name="Lipzen A."/>
            <person name="Lutzoni F."/>
            <person name="Magnuson J."/>
            <person name="Mondo S."/>
            <person name="Nolan M."/>
            <person name="Ohm R."/>
            <person name="Pangilinan J."/>
            <person name="Park H.-J."/>
            <person name="Ramirez L."/>
            <person name="Alfaro M."/>
            <person name="Sun H."/>
            <person name="Tritt A."/>
            <person name="Yoshinaga Y."/>
            <person name="Zwiers L.-H."/>
            <person name="Turgeon B."/>
            <person name="Goodwin S."/>
            <person name="Spatafora J."/>
            <person name="Crous P."/>
            <person name="Grigoriev I."/>
        </authorList>
    </citation>
    <scope>NUCLEOTIDE SEQUENCE</scope>
    <source>
        <strain evidence="2">CBS 122367</strain>
    </source>
</reference>
<keyword evidence="3" id="KW-1185">Reference proteome</keyword>
<feature type="signal peptide" evidence="1">
    <location>
        <begin position="1"/>
        <end position="22"/>
    </location>
</feature>
<dbReference type="AlphaFoldDB" id="A0A6G1IQA2"/>
<evidence type="ECO:0008006" key="4">
    <source>
        <dbReference type="Google" id="ProtNLM"/>
    </source>
</evidence>
<name>A0A6G1IQA2_9PLEO</name>